<proteinExistence type="predicted"/>
<evidence type="ECO:0000313" key="2">
    <source>
        <dbReference type="Proteomes" id="UP000805193"/>
    </source>
</evidence>
<organism evidence="1 2">
    <name type="scientific">Ixodes persulcatus</name>
    <name type="common">Taiga tick</name>
    <dbReference type="NCBI Taxonomy" id="34615"/>
    <lineage>
        <taxon>Eukaryota</taxon>
        <taxon>Metazoa</taxon>
        <taxon>Ecdysozoa</taxon>
        <taxon>Arthropoda</taxon>
        <taxon>Chelicerata</taxon>
        <taxon>Arachnida</taxon>
        <taxon>Acari</taxon>
        <taxon>Parasitiformes</taxon>
        <taxon>Ixodida</taxon>
        <taxon>Ixodoidea</taxon>
        <taxon>Ixodidae</taxon>
        <taxon>Ixodinae</taxon>
        <taxon>Ixodes</taxon>
    </lineage>
</organism>
<sequence>MVDESRQRVTAAQREKLDTFMFENPSLVRSATELSPALSRDDKVRLWTKLSSRLNYLGPPRKEPVGWKRYWAVRVSKARARAAELAKQARQTGGGGGRVRSLASSYARILTLVGEDWALGAPGFSAPAFEDEAEGRPASAQAGHGQQAAEPVPSTSPDVRPPSRPRVRPTAPRATPRISRQERHDEAAMQAVANQTLQLQQNEARDARDVEFQGQLLRSIETLSHRMEAVAEANQEQARATQAVALELQNTTRVLVEVERYRDCLRVLCFARATDQQAAERSFGFYLRSAGQMTEFLGPKFTFEPHLPPPEKLSLVRGLAERALSQDRERCIADGVDALCRTTGQRPKSLKMGAIVEHFKCANLKLLASDKEGGFVVLPHELYTKKAKEAVDKNFKPVKPGSLNKELPVTGRTSRKCGLSAKISDRRSGQPEKEI</sequence>
<accession>A0AC60P1V3</accession>
<protein>
    <submittedName>
        <fullName evidence="1">Uncharacterized protein</fullName>
    </submittedName>
</protein>
<comment type="caution">
    <text evidence="1">The sequence shown here is derived from an EMBL/GenBank/DDBJ whole genome shotgun (WGS) entry which is preliminary data.</text>
</comment>
<keyword evidence="2" id="KW-1185">Reference proteome</keyword>
<evidence type="ECO:0000313" key="1">
    <source>
        <dbReference type="EMBL" id="KAG0413296.1"/>
    </source>
</evidence>
<dbReference type="EMBL" id="JABSTQ010011275">
    <property type="protein sequence ID" value="KAG0413296.1"/>
    <property type="molecule type" value="Genomic_DNA"/>
</dbReference>
<reference evidence="1 2" key="1">
    <citation type="journal article" date="2020" name="Cell">
        <title>Large-Scale Comparative Analyses of Tick Genomes Elucidate Their Genetic Diversity and Vector Capacities.</title>
        <authorList>
            <consortium name="Tick Genome and Microbiome Consortium (TIGMIC)"/>
            <person name="Jia N."/>
            <person name="Wang J."/>
            <person name="Shi W."/>
            <person name="Du L."/>
            <person name="Sun Y."/>
            <person name="Zhan W."/>
            <person name="Jiang J.F."/>
            <person name="Wang Q."/>
            <person name="Zhang B."/>
            <person name="Ji P."/>
            <person name="Bell-Sakyi L."/>
            <person name="Cui X.M."/>
            <person name="Yuan T.T."/>
            <person name="Jiang B.G."/>
            <person name="Yang W.F."/>
            <person name="Lam T.T."/>
            <person name="Chang Q.C."/>
            <person name="Ding S.J."/>
            <person name="Wang X.J."/>
            <person name="Zhu J.G."/>
            <person name="Ruan X.D."/>
            <person name="Zhao L."/>
            <person name="Wei J.T."/>
            <person name="Ye R.Z."/>
            <person name="Que T.C."/>
            <person name="Du C.H."/>
            <person name="Zhou Y.H."/>
            <person name="Cheng J.X."/>
            <person name="Dai P.F."/>
            <person name="Guo W.B."/>
            <person name="Han X.H."/>
            <person name="Huang E.J."/>
            <person name="Li L.F."/>
            <person name="Wei W."/>
            <person name="Gao Y.C."/>
            <person name="Liu J.Z."/>
            <person name="Shao H.Z."/>
            <person name="Wang X."/>
            <person name="Wang C.C."/>
            <person name="Yang T.C."/>
            <person name="Huo Q.B."/>
            <person name="Li W."/>
            <person name="Chen H.Y."/>
            <person name="Chen S.E."/>
            <person name="Zhou L.G."/>
            <person name="Ni X.B."/>
            <person name="Tian J.H."/>
            <person name="Sheng Y."/>
            <person name="Liu T."/>
            <person name="Pan Y.S."/>
            <person name="Xia L.Y."/>
            <person name="Li J."/>
            <person name="Zhao F."/>
            <person name="Cao W.C."/>
        </authorList>
    </citation>
    <scope>NUCLEOTIDE SEQUENCE [LARGE SCALE GENOMIC DNA]</scope>
    <source>
        <strain evidence="1">Iper-2018</strain>
    </source>
</reference>
<dbReference type="Proteomes" id="UP000805193">
    <property type="component" value="Unassembled WGS sequence"/>
</dbReference>
<gene>
    <name evidence="1" type="ORF">HPB47_009557</name>
</gene>
<name>A0AC60P1V3_IXOPE</name>